<reference evidence="1" key="1">
    <citation type="submission" date="2018-02" db="EMBL/GenBank/DDBJ databases">
        <title>Rhizophora mucronata_Transcriptome.</title>
        <authorList>
            <person name="Meera S.P."/>
            <person name="Sreeshan A."/>
            <person name="Augustine A."/>
        </authorList>
    </citation>
    <scope>NUCLEOTIDE SEQUENCE</scope>
    <source>
        <tissue evidence="1">Leaf</tissue>
    </source>
</reference>
<organism evidence="1">
    <name type="scientific">Rhizophora mucronata</name>
    <name type="common">Asiatic mangrove</name>
    <dbReference type="NCBI Taxonomy" id="61149"/>
    <lineage>
        <taxon>Eukaryota</taxon>
        <taxon>Viridiplantae</taxon>
        <taxon>Streptophyta</taxon>
        <taxon>Embryophyta</taxon>
        <taxon>Tracheophyta</taxon>
        <taxon>Spermatophyta</taxon>
        <taxon>Magnoliopsida</taxon>
        <taxon>eudicotyledons</taxon>
        <taxon>Gunneridae</taxon>
        <taxon>Pentapetalae</taxon>
        <taxon>rosids</taxon>
        <taxon>fabids</taxon>
        <taxon>Malpighiales</taxon>
        <taxon>Rhizophoraceae</taxon>
        <taxon>Rhizophora</taxon>
    </lineage>
</organism>
<name>A0A2P2NRS0_RHIMU</name>
<sequence>MCHFSLLLKCKSEDNGLCSGYQCKSPTLDVRKRRNTTLNEGTYSTSIFAPLLWDNLRTIITHFLS</sequence>
<accession>A0A2P2NRS0</accession>
<protein>
    <submittedName>
        <fullName evidence="1">Uncharacterized protein</fullName>
    </submittedName>
</protein>
<dbReference type="EMBL" id="GGEC01064723">
    <property type="protein sequence ID" value="MBX45207.1"/>
    <property type="molecule type" value="Transcribed_RNA"/>
</dbReference>
<evidence type="ECO:0000313" key="1">
    <source>
        <dbReference type="EMBL" id="MBX45207.1"/>
    </source>
</evidence>
<dbReference type="AlphaFoldDB" id="A0A2P2NRS0"/>
<proteinExistence type="predicted"/>